<keyword evidence="4" id="KW-1185">Reference proteome</keyword>
<evidence type="ECO:0000313" key="3">
    <source>
        <dbReference type="EMBL" id="GAU87820.1"/>
    </source>
</evidence>
<protein>
    <submittedName>
        <fullName evidence="3">Uncharacterized protein</fullName>
    </submittedName>
</protein>
<organism evidence="3 4">
    <name type="scientific">Ramazzottius varieornatus</name>
    <name type="common">Water bear</name>
    <name type="synonym">Tardigrade</name>
    <dbReference type="NCBI Taxonomy" id="947166"/>
    <lineage>
        <taxon>Eukaryota</taxon>
        <taxon>Metazoa</taxon>
        <taxon>Ecdysozoa</taxon>
        <taxon>Tardigrada</taxon>
        <taxon>Eutardigrada</taxon>
        <taxon>Parachela</taxon>
        <taxon>Hypsibioidea</taxon>
        <taxon>Ramazzottiidae</taxon>
        <taxon>Ramazzottius</taxon>
    </lineage>
</organism>
<evidence type="ECO:0000256" key="1">
    <source>
        <dbReference type="SAM" id="MobiDB-lite"/>
    </source>
</evidence>
<reference evidence="3 4" key="1">
    <citation type="journal article" date="2016" name="Nat. Commun.">
        <title>Extremotolerant tardigrade genome and improved radiotolerance of human cultured cells by tardigrade-unique protein.</title>
        <authorList>
            <person name="Hashimoto T."/>
            <person name="Horikawa D.D."/>
            <person name="Saito Y."/>
            <person name="Kuwahara H."/>
            <person name="Kozuka-Hata H."/>
            <person name="Shin-I T."/>
            <person name="Minakuchi Y."/>
            <person name="Ohishi K."/>
            <person name="Motoyama A."/>
            <person name="Aizu T."/>
            <person name="Enomoto A."/>
            <person name="Kondo K."/>
            <person name="Tanaka S."/>
            <person name="Hara Y."/>
            <person name="Koshikawa S."/>
            <person name="Sagara H."/>
            <person name="Miura T."/>
            <person name="Yokobori S."/>
            <person name="Miyagawa K."/>
            <person name="Suzuki Y."/>
            <person name="Kubo T."/>
            <person name="Oyama M."/>
            <person name="Kohara Y."/>
            <person name="Fujiyama A."/>
            <person name="Arakawa K."/>
            <person name="Katayama T."/>
            <person name="Toyoda A."/>
            <person name="Kunieda T."/>
        </authorList>
    </citation>
    <scope>NUCLEOTIDE SEQUENCE [LARGE SCALE GENOMIC DNA]</scope>
    <source>
        <strain evidence="3 4">YOKOZUNA-1</strain>
    </source>
</reference>
<feature type="compositionally biased region" description="Polar residues" evidence="1">
    <location>
        <begin position="145"/>
        <end position="154"/>
    </location>
</feature>
<gene>
    <name evidence="3" type="primary">RvY_00617-1</name>
    <name evidence="3" type="synonym">RvY_00617.1</name>
    <name evidence="3" type="ORF">RvY_00617</name>
</gene>
<proteinExistence type="predicted"/>
<evidence type="ECO:0000313" key="4">
    <source>
        <dbReference type="Proteomes" id="UP000186922"/>
    </source>
</evidence>
<sequence length="181" mass="20682">MDKSQEFFEERHQSDIHEDEENDQLQSLLSRLQNIAACFRNGFPEARFFLNRTWNNETSNQEAADDQDGESIIHTFIILSIFCSIVLLLVVRSRYSSSNQTRLVDLGVLMHSGLLFSRGGSWISCKQDVRAVAQAGERKKRQTQHRGSAVSTSSWSPVRRVPSWTAEHYAPTIHLENETTV</sequence>
<dbReference type="OrthoDB" id="10616085at2759"/>
<feature type="compositionally biased region" description="Basic and acidic residues" evidence="1">
    <location>
        <begin position="1"/>
        <end position="16"/>
    </location>
</feature>
<accession>A0A1D1UH32</accession>
<feature type="region of interest" description="Disordered" evidence="1">
    <location>
        <begin position="1"/>
        <end position="20"/>
    </location>
</feature>
<name>A0A1D1UH32_RAMVA</name>
<feature type="region of interest" description="Disordered" evidence="1">
    <location>
        <begin position="134"/>
        <end position="154"/>
    </location>
</feature>
<dbReference type="AlphaFoldDB" id="A0A1D1UH32"/>
<keyword evidence="2" id="KW-0472">Membrane</keyword>
<dbReference type="Proteomes" id="UP000186922">
    <property type="component" value="Unassembled WGS sequence"/>
</dbReference>
<feature type="transmembrane region" description="Helical" evidence="2">
    <location>
        <begin position="72"/>
        <end position="91"/>
    </location>
</feature>
<keyword evidence="2" id="KW-1133">Transmembrane helix</keyword>
<comment type="caution">
    <text evidence="3">The sequence shown here is derived from an EMBL/GenBank/DDBJ whole genome shotgun (WGS) entry which is preliminary data.</text>
</comment>
<dbReference type="EMBL" id="BDGG01000001">
    <property type="protein sequence ID" value="GAU87820.1"/>
    <property type="molecule type" value="Genomic_DNA"/>
</dbReference>
<keyword evidence="2" id="KW-0812">Transmembrane</keyword>
<evidence type="ECO:0000256" key="2">
    <source>
        <dbReference type="SAM" id="Phobius"/>
    </source>
</evidence>